<dbReference type="InterPro" id="IPR001932">
    <property type="entry name" value="PPM-type_phosphatase-like_dom"/>
</dbReference>
<dbReference type="Pfam" id="PF13672">
    <property type="entry name" value="PP2C_2"/>
    <property type="match status" value="1"/>
</dbReference>
<protein>
    <recommendedName>
        <fullName evidence="2">PPM-type phosphatase domain-containing protein</fullName>
    </recommendedName>
</protein>
<feature type="compositionally biased region" description="Low complexity" evidence="1">
    <location>
        <begin position="409"/>
        <end position="427"/>
    </location>
</feature>
<feature type="domain" description="PPM-type phosphatase" evidence="2">
    <location>
        <begin position="26"/>
        <end position="279"/>
    </location>
</feature>
<dbReference type="EMBL" id="QFPP01000001">
    <property type="protein sequence ID" value="PZQ78425.1"/>
    <property type="molecule type" value="Genomic_DNA"/>
</dbReference>
<sequence length="536" mass="55648">MVNTASTRSPRAAEALTWRLAGHSVRGASHRRTGLPNQDALELWPDSGVDAPVAVAAVADGHGGARHFRSDVGAALGVAAMRDTLRQVGQVIAPLSGGAAAAAAHEALRALPAQLVQAWRDAAQAHLRVHPIRAEEWQGLHDAEGEAARESVEADPLLAYGATALGALATPAATVLVQLGDGDVLALASDGQVHRPVPVDARLGGNFTTSLCRSDAAADVRSAVLPHNPAPPALLLLCTDGYANSFRTDADFLRLAPDFLALIHAHGMSAVDAQLPAILEDASARGSGDDITLALLAAVPDDIPAVVGSAPPPYDTSGRRHNLRRQLRLARAGCAVLASALLTMVAWHWRDHWPEVLRRAPVLAAPIAVEPVRREARDRPGAREPGAGAEPLAPRPAAVDDPLLPRPPRTGAGPAGAPRPDAGAPSALHIAGSQARARRTAHGVEVTVDASALPLPDTGCLLQASAWAARSTHPASTSELALPPGHADAMRRTLLLGWPTDKASAKALQAVGATFSVEVRCAHWLMARSDRLPIAS</sequence>
<evidence type="ECO:0000259" key="2">
    <source>
        <dbReference type="Pfam" id="PF13672"/>
    </source>
</evidence>
<dbReference type="InterPro" id="IPR036457">
    <property type="entry name" value="PPM-type-like_dom_sf"/>
</dbReference>
<proteinExistence type="predicted"/>
<dbReference type="AlphaFoldDB" id="A0A2W5QU03"/>
<dbReference type="Gene3D" id="3.60.40.10">
    <property type="entry name" value="PPM-type phosphatase domain"/>
    <property type="match status" value="1"/>
</dbReference>
<evidence type="ECO:0000313" key="3">
    <source>
        <dbReference type="EMBL" id="PZQ78425.1"/>
    </source>
</evidence>
<dbReference type="Proteomes" id="UP000249135">
    <property type="component" value="Unassembled WGS sequence"/>
</dbReference>
<organism evidence="3 4">
    <name type="scientific">Variovorax paradoxus</name>
    <dbReference type="NCBI Taxonomy" id="34073"/>
    <lineage>
        <taxon>Bacteria</taxon>
        <taxon>Pseudomonadati</taxon>
        <taxon>Pseudomonadota</taxon>
        <taxon>Betaproteobacteria</taxon>
        <taxon>Burkholderiales</taxon>
        <taxon>Comamonadaceae</taxon>
        <taxon>Variovorax</taxon>
    </lineage>
</organism>
<gene>
    <name evidence="3" type="ORF">DI563_00145</name>
</gene>
<evidence type="ECO:0000313" key="4">
    <source>
        <dbReference type="Proteomes" id="UP000249135"/>
    </source>
</evidence>
<evidence type="ECO:0000256" key="1">
    <source>
        <dbReference type="SAM" id="MobiDB-lite"/>
    </source>
</evidence>
<feature type="region of interest" description="Disordered" evidence="1">
    <location>
        <begin position="374"/>
        <end position="436"/>
    </location>
</feature>
<dbReference type="SUPFAM" id="SSF81606">
    <property type="entry name" value="PP2C-like"/>
    <property type="match status" value="1"/>
</dbReference>
<accession>A0A2W5QU03</accession>
<name>A0A2W5QU03_VARPD</name>
<reference evidence="3 4" key="1">
    <citation type="submission" date="2017-08" db="EMBL/GenBank/DDBJ databases">
        <title>Infants hospitalized years apart are colonized by the same room-sourced microbial strains.</title>
        <authorList>
            <person name="Brooks B."/>
            <person name="Olm M.R."/>
            <person name="Firek B.A."/>
            <person name="Baker R."/>
            <person name="Thomas B.C."/>
            <person name="Morowitz M.J."/>
            <person name="Banfield J.F."/>
        </authorList>
    </citation>
    <scope>NUCLEOTIDE SEQUENCE [LARGE SCALE GENOMIC DNA]</scope>
    <source>
        <strain evidence="3">S2_005_003_R2_41</strain>
    </source>
</reference>
<comment type="caution">
    <text evidence="3">The sequence shown here is derived from an EMBL/GenBank/DDBJ whole genome shotgun (WGS) entry which is preliminary data.</text>
</comment>